<keyword evidence="2" id="KW-1185">Reference proteome</keyword>
<evidence type="ECO:0000313" key="1">
    <source>
        <dbReference type="EMBL" id="GJC87169.1"/>
    </source>
</evidence>
<gene>
    <name evidence="1" type="ORF">ColLi_10007</name>
</gene>
<proteinExistence type="predicted"/>
<organism evidence="1 2">
    <name type="scientific">Colletotrichum liriopes</name>
    <dbReference type="NCBI Taxonomy" id="708192"/>
    <lineage>
        <taxon>Eukaryota</taxon>
        <taxon>Fungi</taxon>
        <taxon>Dikarya</taxon>
        <taxon>Ascomycota</taxon>
        <taxon>Pezizomycotina</taxon>
        <taxon>Sordariomycetes</taxon>
        <taxon>Hypocreomycetidae</taxon>
        <taxon>Glomerellales</taxon>
        <taxon>Glomerellaceae</taxon>
        <taxon>Colletotrichum</taxon>
        <taxon>Colletotrichum spaethianum species complex</taxon>
    </lineage>
</organism>
<dbReference type="AlphaFoldDB" id="A0AA37GUP7"/>
<comment type="caution">
    <text evidence="1">The sequence shown here is derived from an EMBL/GenBank/DDBJ whole genome shotgun (WGS) entry which is preliminary data.</text>
</comment>
<dbReference type="Proteomes" id="UP001055172">
    <property type="component" value="Unassembled WGS sequence"/>
</dbReference>
<evidence type="ECO:0000313" key="2">
    <source>
        <dbReference type="Proteomes" id="UP001055172"/>
    </source>
</evidence>
<dbReference type="EMBL" id="BPPX01000025">
    <property type="protein sequence ID" value="GJC87169.1"/>
    <property type="molecule type" value="Genomic_DNA"/>
</dbReference>
<sequence>MELKDRENEKGSHMTYIMLLEAFCQKFGRSDTESLYRISNPLILIVLRSACQYRPHECEIAF</sequence>
<accession>A0AA37GUP7</accession>
<protein>
    <submittedName>
        <fullName evidence="1">Uncharacterized protein</fullName>
    </submittedName>
</protein>
<reference evidence="1 2" key="1">
    <citation type="submission" date="2021-07" db="EMBL/GenBank/DDBJ databases">
        <title>Genome data of Colletotrichum spaethianum.</title>
        <authorList>
            <person name="Utami Y.D."/>
            <person name="Hiruma K."/>
        </authorList>
    </citation>
    <scope>NUCLEOTIDE SEQUENCE [LARGE SCALE GENOMIC DNA]</scope>
    <source>
        <strain evidence="1 2">MAFF 242679</strain>
    </source>
</reference>
<name>A0AA37GUP7_9PEZI</name>